<dbReference type="Pfam" id="PF13487">
    <property type="entry name" value="HD_5"/>
    <property type="match status" value="1"/>
</dbReference>
<dbReference type="CDD" id="cd00077">
    <property type="entry name" value="HDc"/>
    <property type="match status" value="1"/>
</dbReference>
<dbReference type="Proteomes" id="UP000001520">
    <property type="component" value="Chromosome"/>
</dbReference>
<dbReference type="SMART" id="SM00471">
    <property type="entry name" value="HDc"/>
    <property type="match status" value="1"/>
</dbReference>
<protein>
    <submittedName>
        <fullName evidence="2">Metal dependent phosphohydrolase</fullName>
    </submittedName>
</protein>
<gene>
    <name evidence="2" type="ordered locus">DEFDS_1565</name>
</gene>
<dbReference type="eggNOG" id="COG3437">
    <property type="taxonomic scope" value="Bacteria"/>
</dbReference>
<dbReference type="Gene3D" id="1.10.3210.10">
    <property type="entry name" value="Hypothetical protein af1432"/>
    <property type="match status" value="2"/>
</dbReference>
<dbReference type="SMART" id="SM00065">
    <property type="entry name" value="GAF"/>
    <property type="match status" value="1"/>
</dbReference>
<dbReference type="PANTHER" id="PTHR43155:SF2">
    <property type="entry name" value="CYCLIC DI-GMP PHOSPHODIESTERASE PA4108"/>
    <property type="match status" value="1"/>
</dbReference>
<reference evidence="2 3" key="1">
    <citation type="journal article" date="2010" name="DNA Res.">
        <title>Bacterial lifestyle in a deep-sea hydrothermal vent chimney revealed by the genome sequence of the thermophilic bacterium Deferribacter desulfuricans SSM1.</title>
        <authorList>
            <person name="Takaki Y."/>
            <person name="Shimamura S."/>
            <person name="Nakagawa S."/>
            <person name="Fukuhara Y."/>
            <person name="Horikawa H."/>
            <person name="Ankai A."/>
            <person name="Harada T."/>
            <person name="Hosoyama A."/>
            <person name="Oguchi A."/>
            <person name="Fukui S."/>
            <person name="Fujita N."/>
            <person name="Takami H."/>
            <person name="Takai K."/>
        </authorList>
    </citation>
    <scope>NUCLEOTIDE SEQUENCE [LARGE SCALE GENOMIC DNA]</scope>
    <source>
        <strain evidence="3">DSM 14783 / JCM 11476 / NBRC 101012 / SSM1</strain>
    </source>
</reference>
<dbReference type="InterPro" id="IPR029016">
    <property type="entry name" value="GAF-like_dom_sf"/>
</dbReference>
<dbReference type="EMBL" id="AP011529">
    <property type="protein sequence ID" value="BAI81024.1"/>
    <property type="molecule type" value="Genomic_DNA"/>
</dbReference>
<dbReference type="InterPro" id="IPR037522">
    <property type="entry name" value="HD_GYP_dom"/>
</dbReference>
<dbReference type="Gene3D" id="3.30.450.40">
    <property type="match status" value="1"/>
</dbReference>
<organism evidence="2 3">
    <name type="scientific">Deferribacter desulfuricans (strain DSM 14783 / JCM 11476 / NBRC 101012 / SSM1)</name>
    <dbReference type="NCBI Taxonomy" id="639282"/>
    <lineage>
        <taxon>Bacteria</taxon>
        <taxon>Pseudomonadati</taxon>
        <taxon>Deferribacterota</taxon>
        <taxon>Deferribacteres</taxon>
        <taxon>Deferribacterales</taxon>
        <taxon>Deferribacteraceae</taxon>
        <taxon>Deferribacter</taxon>
    </lineage>
</organism>
<dbReference type="InterPro" id="IPR003607">
    <property type="entry name" value="HD/PDEase_dom"/>
</dbReference>
<dbReference type="STRING" id="639282.DEFDS_1565"/>
<proteinExistence type="predicted"/>
<dbReference type="HOGENOM" id="CLU_000445_92_13_0"/>
<dbReference type="AlphaFoldDB" id="D3P8I4"/>
<dbReference type="eggNOG" id="COG2203">
    <property type="taxonomic scope" value="Bacteria"/>
</dbReference>
<dbReference type="eggNOG" id="COG2206">
    <property type="taxonomic scope" value="Bacteria"/>
</dbReference>
<evidence type="ECO:0000259" key="1">
    <source>
        <dbReference type="PROSITE" id="PS51832"/>
    </source>
</evidence>
<accession>D3P8I4</accession>
<dbReference type="RefSeq" id="WP_013008270.1">
    <property type="nucleotide sequence ID" value="NC_013939.1"/>
</dbReference>
<dbReference type="KEGG" id="ddf:DEFDS_1565"/>
<dbReference type="PROSITE" id="PS51832">
    <property type="entry name" value="HD_GYP"/>
    <property type="match status" value="1"/>
</dbReference>
<dbReference type="InterPro" id="IPR003018">
    <property type="entry name" value="GAF"/>
</dbReference>
<dbReference type="SUPFAM" id="SSF55781">
    <property type="entry name" value="GAF domain-like"/>
    <property type="match status" value="1"/>
</dbReference>
<name>D3P8I4_DEFDS</name>
<evidence type="ECO:0000313" key="2">
    <source>
        <dbReference type="EMBL" id="BAI81024.1"/>
    </source>
</evidence>
<keyword evidence="3" id="KW-1185">Reference proteome</keyword>
<dbReference type="GO" id="GO:0016787">
    <property type="term" value="F:hydrolase activity"/>
    <property type="evidence" value="ECO:0007669"/>
    <property type="project" value="UniProtKB-KW"/>
</dbReference>
<dbReference type="Pfam" id="PF13185">
    <property type="entry name" value="GAF_2"/>
    <property type="match status" value="1"/>
</dbReference>
<keyword evidence="2" id="KW-0378">Hydrolase</keyword>
<evidence type="ECO:0000313" key="3">
    <source>
        <dbReference type="Proteomes" id="UP000001520"/>
    </source>
</evidence>
<feature type="domain" description="HD-GYP" evidence="1">
    <location>
        <begin position="187"/>
        <end position="474"/>
    </location>
</feature>
<sequence length="474" mass="55058">MDIKKLLEITSLLVSKKNFNELIDEMLNLIREVVNADAGSVYLYDEDKDELIFKYTQNDTINVAFNEFAIPVDENSIAGYCALKKEIFKIDDVYMLDEKYPFRFNKDFDKISGYRTKSMLLVPIFDAKNNLISVLQLINKKQTPFGKKVGDFESDVIAFNESDLEIIHSLSGIIGVALENSLLYESIENMFEGFIRASIQAVESRDPITKGHTERVYRITWKIAEEMDKDDTLFPDFKMSDVDWKLLKYATLLHDFGKIGVREAVLMKPKKLYNDQFEKLLYKAKLYACLNNLTQSEYSDLIEDISKSNEPSLLEDDLSEKIEKYYRLKFKDCYGEEYQLIDDVEFKQLSVKKGTLTDEERREIESHVLHTYEYLTKIPWTKELKDVPKIACLHHEKLDGTGYPFGLKSDEIHIFGKIMAIADIYDALTAKDRPYKKAVPIDIALKIIKEEADKGKLDKKITNFFIDKKIYNMV</sequence>
<dbReference type="SUPFAM" id="SSF109604">
    <property type="entry name" value="HD-domain/PDEase-like"/>
    <property type="match status" value="1"/>
</dbReference>
<dbReference type="PANTHER" id="PTHR43155">
    <property type="entry name" value="CYCLIC DI-GMP PHOSPHODIESTERASE PA4108-RELATED"/>
    <property type="match status" value="1"/>
</dbReference>